<accession>D8PIY1</accession>
<dbReference type="InterPro" id="IPR052353">
    <property type="entry name" value="Benzoxazolinone_Detox_Enz"/>
</dbReference>
<dbReference type="KEGG" id="nde:NIDE3533"/>
<dbReference type="InterPro" id="IPR005302">
    <property type="entry name" value="MoCF_Sase_C"/>
</dbReference>
<dbReference type="Pfam" id="PF03473">
    <property type="entry name" value="MOSC"/>
    <property type="match status" value="1"/>
</dbReference>
<evidence type="ECO:0000256" key="1">
    <source>
        <dbReference type="SAM" id="MobiDB-lite"/>
    </source>
</evidence>
<name>D8PIY1_9BACT</name>
<dbReference type="SUPFAM" id="SSF50800">
    <property type="entry name" value="PK beta-barrel domain-like"/>
    <property type="match status" value="1"/>
</dbReference>
<dbReference type="EMBL" id="FP929003">
    <property type="protein sequence ID" value="CBK43218.1"/>
    <property type="molecule type" value="Genomic_DNA"/>
</dbReference>
<dbReference type="GO" id="GO:0030170">
    <property type="term" value="F:pyridoxal phosphate binding"/>
    <property type="evidence" value="ECO:0007669"/>
    <property type="project" value="InterPro"/>
</dbReference>
<proteinExistence type="predicted"/>
<feature type="region of interest" description="Disordered" evidence="1">
    <location>
        <begin position="222"/>
        <end position="244"/>
    </location>
</feature>
<evidence type="ECO:0000313" key="4">
    <source>
        <dbReference type="Proteomes" id="UP000001660"/>
    </source>
</evidence>
<dbReference type="Pfam" id="PF03475">
    <property type="entry name" value="YiiM_3-alpha"/>
    <property type="match status" value="1"/>
</dbReference>
<dbReference type="HOGENOM" id="CLU_082566_1_1_0"/>
<dbReference type="eggNOG" id="COG2258">
    <property type="taxonomic scope" value="Bacteria"/>
</dbReference>
<dbReference type="Gene3D" id="2.40.33.20">
    <property type="entry name" value="PK beta-barrel domain-like"/>
    <property type="match status" value="1"/>
</dbReference>
<sequence length="244" mass="27191">MGTTTGQLRSIQIGLPRAEQSDCADDQQPRSWTTGMFKHPAAGPIWLGRHNLTGDGQADLVHHGGVDKAVCAYPSEHWMYWRGILTSHRLTGGAFGENFTLEGLTEADVCIGDVFSAGAAVVQISQPRQPCWKLARRWQIKDLAVQMERTGFTGWYVRVIQEGMVEPGARLQLMERPCPEWTVATANRIMHHERNNLTAAERLSLCPLLSASWQHTLRQRCHNQAGPDAQHRRFGTTHSSSSSL</sequence>
<reference evidence="3 4" key="1">
    <citation type="journal article" date="2010" name="Proc. Natl. Acad. Sci. U.S.A.">
        <title>A Nitrospira metagenome illuminates the physiology and evolution of globally important nitrite-oxidizing bacteria.</title>
        <authorList>
            <person name="Lucker S."/>
            <person name="Wagner M."/>
            <person name="Maixner F."/>
            <person name="Pelletier E."/>
            <person name="Koch H."/>
            <person name="Vacherie B."/>
            <person name="Rattei T."/>
            <person name="Sinninghe Damste J."/>
            <person name="Spieck E."/>
            <person name="Le Paslier D."/>
            <person name="Daims H."/>
        </authorList>
    </citation>
    <scope>NUCLEOTIDE SEQUENCE [LARGE SCALE GENOMIC DNA]</scope>
</reference>
<dbReference type="PANTHER" id="PTHR30212">
    <property type="entry name" value="PROTEIN YIIM"/>
    <property type="match status" value="1"/>
</dbReference>
<dbReference type="PROSITE" id="PS51340">
    <property type="entry name" value="MOSC"/>
    <property type="match status" value="1"/>
</dbReference>
<dbReference type="AlphaFoldDB" id="D8PIY1"/>
<dbReference type="Proteomes" id="UP000001660">
    <property type="component" value="Chromosome"/>
</dbReference>
<dbReference type="GO" id="GO:0030151">
    <property type="term" value="F:molybdenum ion binding"/>
    <property type="evidence" value="ECO:0007669"/>
    <property type="project" value="InterPro"/>
</dbReference>
<gene>
    <name evidence="3" type="ORF">NIDE3533</name>
</gene>
<feature type="domain" description="MOSC" evidence="2">
    <location>
        <begin position="39"/>
        <end position="174"/>
    </location>
</feature>
<evidence type="ECO:0000313" key="3">
    <source>
        <dbReference type="EMBL" id="CBK43218.1"/>
    </source>
</evidence>
<dbReference type="InterPro" id="IPR011037">
    <property type="entry name" value="Pyrv_Knase-like_insert_dom_sf"/>
</dbReference>
<organism evidence="3 4">
    <name type="scientific">Nitrospira defluvii</name>
    <dbReference type="NCBI Taxonomy" id="330214"/>
    <lineage>
        <taxon>Bacteria</taxon>
        <taxon>Pseudomonadati</taxon>
        <taxon>Nitrospirota</taxon>
        <taxon>Nitrospiria</taxon>
        <taxon>Nitrospirales</taxon>
        <taxon>Nitrospiraceae</taxon>
        <taxon>Nitrospira</taxon>
    </lineage>
</organism>
<dbReference type="GO" id="GO:0003824">
    <property type="term" value="F:catalytic activity"/>
    <property type="evidence" value="ECO:0007669"/>
    <property type="project" value="InterPro"/>
</dbReference>
<dbReference type="OrthoDB" id="9786134at2"/>
<evidence type="ECO:0000259" key="2">
    <source>
        <dbReference type="PROSITE" id="PS51340"/>
    </source>
</evidence>
<keyword evidence="4" id="KW-1185">Reference proteome</keyword>
<dbReference type="PANTHER" id="PTHR30212:SF2">
    <property type="entry name" value="PROTEIN YIIM"/>
    <property type="match status" value="1"/>
</dbReference>
<protein>
    <recommendedName>
        <fullName evidence="2">MOSC domain-containing protein</fullName>
    </recommendedName>
</protein>
<dbReference type="InterPro" id="IPR005163">
    <property type="entry name" value="Tri_helical_YiiM-like"/>
</dbReference>
<dbReference type="STRING" id="330214.NIDE3533"/>